<protein>
    <submittedName>
        <fullName evidence="8">Membrane protein DedA with SNARE-associated domain</fullName>
    </submittedName>
</protein>
<dbReference type="Pfam" id="PF09335">
    <property type="entry name" value="VTT_dom"/>
    <property type="match status" value="1"/>
</dbReference>
<evidence type="ECO:0000256" key="6">
    <source>
        <dbReference type="SAM" id="Phobius"/>
    </source>
</evidence>
<evidence type="ECO:0000256" key="3">
    <source>
        <dbReference type="ARBA" id="ARBA00022692"/>
    </source>
</evidence>
<feature type="transmembrane region" description="Helical" evidence="6">
    <location>
        <begin position="173"/>
        <end position="191"/>
    </location>
</feature>
<evidence type="ECO:0000256" key="4">
    <source>
        <dbReference type="ARBA" id="ARBA00022989"/>
    </source>
</evidence>
<dbReference type="InterPro" id="IPR051311">
    <property type="entry name" value="DedA_domain"/>
</dbReference>
<organism evidence="8 9">
    <name type="scientific">Sphingomonas jejuensis</name>
    <dbReference type="NCBI Taxonomy" id="904715"/>
    <lineage>
        <taxon>Bacteria</taxon>
        <taxon>Pseudomonadati</taxon>
        <taxon>Pseudomonadota</taxon>
        <taxon>Alphaproteobacteria</taxon>
        <taxon>Sphingomonadales</taxon>
        <taxon>Sphingomonadaceae</taxon>
        <taxon>Sphingomonas</taxon>
    </lineage>
</organism>
<dbReference type="PANTHER" id="PTHR42709:SF6">
    <property type="entry name" value="UNDECAPRENYL PHOSPHATE TRANSPORTER A"/>
    <property type="match status" value="1"/>
</dbReference>
<dbReference type="EMBL" id="JAATJE010000001">
    <property type="protein sequence ID" value="NJC32985.1"/>
    <property type="molecule type" value="Genomic_DNA"/>
</dbReference>
<reference evidence="8 9" key="1">
    <citation type="submission" date="2020-03" db="EMBL/GenBank/DDBJ databases">
        <title>Genomic Encyclopedia of Type Strains, Phase IV (KMG-IV): sequencing the most valuable type-strain genomes for metagenomic binning, comparative biology and taxonomic classification.</title>
        <authorList>
            <person name="Goeker M."/>
        </authorList>
    </citation>
    <scope>NUCLEOTIDE SEQUENCE [LARGE SCALE GENOMIC DNA]</scope>
    <source>
        <strain evidence="8 9">DSM 27651</strain>
    </source>
</reference>
<accession>A0ABX0XIC9</accession>
<evidence type="ECO:0000259" key="7">
    <source>
        <dbReference type="Pfam" id="PF09335"/>
    </source>
</evidence>
<feature type="transmembrane region" description="Helical" evidence="6">
    <location>
        <begin position="12"/>
        <end position="30"/>
    </location>
</feature>
<feature type="transmembrane region" description="Helical" evidence="6">
    <location>
        <begin position="50"/>
        <end position="71"/>
    </location>
</feature>
<dbReference type="InterPro" id="IPR032816">
    <property type="entry name" value="VTT_dom"/>
</dbReference>
<feature type="transmembrane region" description="Helical" evidence="6">
    <location>
        <begin position="140"/>
        <end position="161"/>
    </location>
</feature>
<evidence type="ECO:0000256" key="2">
    <source>
        <dbReference type="ARBA" id="ARBA00022475"/>
    </source>
</evidence>
<sequence>MSDWIVDLINRTGYLGVAFLMFLETVFPPIPSEVIMPVAGVQAAQGTLNLWGVIASGTGGAMLGNMFWYFAARSVGIARFKPFIDRWGRWLTIDWHEIERAQKLFGHYGSAFVFIARMLPTVRSLISIPAGFLKLRLSSFIIWSTLGTAIWTGALTGAGWWLGQRFENRIDDFVGPISNAVIALILASYLWRLIFWRPAPKESATDQARG</sequence>
<feature type="domain" description="VTT" evidence="7">
    <location>
        <begin position="30"/>
        <end position="159"/>
    </location>
</feature>
<evidence type="ECO:0000256" key="5">
    <source>
        <dbReference type="ARBA" id="ARBA00023136"/>
    </source>
</evidence>
<name>A0ABX0XIC9_9SPHN</name>
<evidence type="ECO:0000313" key="9">
    <source>
        <dbReference type="Proteomes" id="UP000734218"/>
    </source>
</evidence>
<dbReference type="PANTHER" id="PTHR42709">
    <property type="entry name" value="ALKALINE PHOSPHATASE LIKE PROTEIN"/>
    <property type="match status" value="1"/>
</dbReference>
<proteinExistence type="predicted"/>
<keyword evidence="5 6" id="KW-0472">Membrane</keyword>
<gene>
    <name evidence="8" type="ORF">GGR88_000459</name>
</gene>
<comment type="subcellular location">
    <subcellularLocation>
        <location evidence="1">Cell membrane</location>
        <topology evidence="1">Multi-pass membrane protein</topology>
    </subcellularLocation>
</comment>
<dbReference type="RefSeq" id="WP_167952580.1">
    <property type="nucleotide sequence ID" value="NZ_JAATJE010000001.1"/>
</dbReference>
<keyword evidence="9" id="KW-1185">Reference proteome</keyword>
<comment type="caution">
    <text evidence="8">The sequence shown here is derived from an EMBL/GenBank/DDBJ whole genome shotgun (WGS) entry which is preliminary data.</text>
</comment>
<keyword evidence="4 6" id="KW-1133">Transmembrane helix</keyword>
<evidence type="ECO:0000313" key="8">
    <source>
        <dbReference type="EMBL" id="NJC32985.1"/>
    </source>
</evidence>
<dbReference type="Proteomes" id="UP000734218">
    <property type="component" value="Unassembled WGS sequence"/>
</dbReference>
<keyword evidence="3 6" id="KW-0812">Transmembrane</keyword>
<evidence type="ECO:0000256" key="1">
    <source>
        <dbReference type="ARBA" id="ARBA00004651"/>
    </source>
</evidence>
<keyword evidence="2" id="KW-1003">Cell membrane</keyword>